<keyword evidence="14" id="KW-1185">Reference proteome</keyword>
<dbReference type="PANTHER" id="PTHR42837">
    <property type="entry name" value="REGULATOR OF SIGMA-E PROTEASE RSEP"/>
    <property type="match status" value="1"/>
</dbReference>
<feature type="transmembrane region" description="Helical" evidence="11">
    <location>
        <begin position="70"/>
        <end position="90"/>
    </location>
</feature>
<keyword evidence="8 11" id="KW-1133">Transmembrane helix</keyword>
<dbReference type="PANTHER" id="PTHR42837:SF2">
    <property type="entry name" value="MEMBRANE METALLOPROTEASE ARASP2, CHLOROPLASTIC-RELATED"/>
    <property type="match status" value="1"/>
</dbReference>
<dbReference type="Pfam" id="PF02163">
    <property type="entry name" value="Peptidase_M50"/>
    <property type="match status" value="1"/>
</dbReference>
<keyword evidence="4" id="KW-0645">Protease</keyword>
<evidence type="ECO:0000256" key="5">
    <source>
        <dbReference type="ARBA" id="ARBA00022692"/>
    </source>
</evidence>
<sequence>METTEAVGNFRRIEYGPLESVAQAVMETGYIIGRTGEFFQRFAVGREDKCQLGGPVKIANMAGKAASQGFDWLIQLMAMLSVGIGLLNLFPLPPLDGGHLVFYAVEAIKGSPVSAAAQDIFYRAGFLLVMGFMGFVLFNDLFAC</sequence>
<evidence type="ECO:0000256" key="9">
    <source>
        <dbReference type="ARBA" id="ARBA00023049"/>
    </source>
</evidence>
<comment type="subcellular location">
    <subcellularLocation>
        <location evidence="2">Membrane</location>
        <topology evidence="2">Multi-pass membrane protein</topology>
    </subcellularLocation>
</comment>
<evidence type="ECO:0000256" key="11">
    <source>
        <dbReference type="SAM" id="Phobius"/>
    </source>
</evidence>
<comment type="cofactor">
    <cofactor evidence="1">
        <name>Zn(2+)</name>
        <dbReference type="ChEBI" id="CHEBI:29105"/>
    </cofactor>
</comment>
<keyword evidence="6" id="KW-0378">Hydrolase</keyword>
<proteinExistence type="inferred from homology"/>
<comment type="caution">
    <text evidence="13">The sequence shown here is derived from an EMBL/GenBank/DDBJ whole genome shotgun (WGS) entry which is preliminary data.</text>
</comment>
<evidence type="ECO:0000256" key="10">
    <source>
        <dbReference type="ARBA" id="ARBA00023136"/>
    </source>
</evidence>
<evidence type="ECO:0000256" key="4">
    <source>
        <dbReference type="ARBA" id="ARBA00022670"/>
    </source>
</evidence>
<organism evidence="13 14">
    <name type="scientific">Brucella intermedia</name>
    <dbReference type="NCBI Taxonomy" id="94625"/>
    <lineage>
        <taxon>Bacteria</taxon>
        <taxon>Pseudomonadati</taxon>
        <taxon>Pseudomonadota</taxon>
        <taxon>Alphaproteobacteria</taxon>
        <taxon>Hyphomicrobiales</taxon>
        <taxon>Brucellaceae</taxon>
        <taxon>Brucella/Ochrobactrum group</taxon>
        <taxon>Brucella</taxon>
    </lineage>
</organism>
<dbReference type="EMBL" id="JACGXG010000001">
    <property type="protein sequence ID" value="MBA8849610.1"/>
    <property type="molecule type" value="Genomic_DNA"/>
</dbReference>
<evidence type="ECO:0000313" key="13">
    <source>
        <dbReference type="EMBL" id="MBA8849610.1"/>
    </source>
</evidence>
<evidence type="ECO:0000256" key="2">
    <source>
        <dbReference type="ARBA" id="ARBA00004141"/>
    </source>
</evidence>
<dbReference type="Proteomes" id="UP000578622">
    <property type="component" value="Unassembled WGS sequence"/>
</dbReference>
<name>A0ABR6AJG9_9HYPH</name>
<comment type="similarity">
    <text evidence="3">Belongs to the peptidase M50B family.</text>
</comment>
<evidence type="ECO:0000313" key="14">
    <source>
        <dbReference type="Proteomes" id="UP000578622"/>
    </source>
</evidence>
<keyword evidence="5 11" id="KW-0812">Transmembrane</keyword>
<feature type="transmembrane region" description="Helical" evidence="11">
    <location>
        <begin position="120"/>
        <end position="142"/>
    </location>
</feature>
<keyword evidence="10 11" id="KW-0472">Membrane</keyword>
<evidence type="ECO:0000256" key="8">
    <source>
        <dbReference type="ARBA" id="ARBA00022989"/>
    </source>
</evidence>
<protein>
    <submittedName>
        <fullName evidence="13">RIP metalloprotease RseP</fullName>
    </submittedName>
</protein>
<keyword evidence="9 13" id="KW-0482">Metalloprotease</keyword>
<evidence type="ECO:0000256" key="6">
    <source>
        <dbReference type="ARBA" id="ARBA00022801"/>
    </source>
</evidence>
<dbReference type="InterPro" id="IPR004387">
    <property type="entry name" value="Pept_M50_Zn"/>
</dbReference>
<evidence type="ECO:0000256" key="1">
    <source>
        <dbReference type="ARBA" id="ARBA00001947"/>
    </source>
</evidence>
<evidence type="ECO:0000256" key="3">
    <source>
        <dbReference type="ARBA" id="ARBA00007931"/>
    </source>
</evidence>
<gene>
    <name evidence="13" type="ORF">FHW20_000514</name>
</gene>
<dbReference type="GO" id="GO:0008237">
    <property type="term" value="F:metallopeptidase activity"/>
    <property type="evidence" value="ECO:0007669"/>
    <property type="project" value="UniProtKB-KW"/>
</dbReference>
<accession>A0ABR6AJG9</accession>
<reference evidence="13 14" key="1">
    <citation type="submission" date="2020-07" db="EMBL/GenBank/DDBJ databases">
        <title>Genomic Encyclopedia of Type Strains, Phase IV (KMG-V): Genome sequencing to study the core and pangenomes of soil and plant-associated prokaryotes.</title>
        <authorList>
            <person name="Whitman W."/>
        </authorList>
    </citation>
    <scope>NUCLEOTIDE SEQUENCE [LARGE SCALE GENOMIC DNA]</scope>
    <source>
        <strain evidence="13 14">RH4WT92</strain>
    </source>
</reference>
<evidence type="ECO:0000259" key="12">
    <source>
        <dbReference type="Pfam" id="PF02163"/>
    </source>
</evidence>
<feature type="domain" description="Peptidase M50" evidence="12">
    <location>
        <begin position="16"/>
        <end position="131"/>
    </location>
</feature>
<evidence type="ECO:0000256" key="7">
    <source>
        <dbReference type="ARBA" id="ARBA00022833"/>
    </source>
</evidence>
<keyword evidence="7" id="KW-0862">Zinc</keyword>
<dbReference type="InterPro" id="IPR008915">
    <property type="entry name" value="Peptidase_M50"/>
</dbReference>